<feature type="region of interest" description="Disordered" evidence="1">
    <location>
        <begin position="1"/>
        <end position="117"/>
    </location>
</feature>
<accession>A0A8H7Q7D2</accession>
<organism evidence="2 3">
    <name type="scientific">Umbelopsis vinacea</name>
    <dbReference type="NCBI Taxonomy" id="44442"/>
    <lineage>
        <taxon>Eukaryota</taxon>
        <taxon>Fungi</taxon>
        <taxon>Fungi incertae sedis</taxon>
        <taxon>Mucoromycota</taxon>
        <taxon>Mucoromycotina</taxon>
        <taxon>Umbelopsidomycetes</taxon>
        <taxon>Umbelopsidales</taxon>
        <taxon>Umbelopsidaceae</taxon>
        <taxon>Umbelopsis</taxon>
    </lineage>
</organism>
<gene>
    <name evidence="2" type="ORF">INT44_002822</name>
</gene>
<feature type="compositionally biased region" description="Polar residues" evidence="1">
    <location>
        <begin position="390"/>
        <end position="431"/>
    </location>
</feature>
<dbReference type="OrthoDB" id="5314275at2759"/>
<dbReference type="Proteomes" id="UP000612746">
    <property type="component" value="Unassembled WGS sequence"/>
</dbReference>
<dbReference type="InterPro" id="IPR028018">
    <property type="entry name" value="DUF4646"/>
</dbReference>
<evidence type="ECO:0000313" key="3">
    <source>
        <dbReference type="Proteomes" id="UP000612746"/>
    </source>
</evidence>
<dbReference type="EMBL" id="JAEPRA010000004">
    <property type="protein sequence ID" value="KAG2186598.1"/>
    <property type="molecule type" value="Genomic_DNA"/>
</dbReference>
<comment type="caution">
    <text evidence="2">The sequence shown here is derived from an EMBL/GenBank/DDBJ whole genome shotgun (WGS) entry which is preliminary data.</text>
</comment>
<feature type="compositionally biased region" description="Basic and acidic residues" evidence="1">
    <location>
        <begin position="471"/>
        <end position="482"/>
    </location>
</feature>
<dbReference type="AlphaFoldDB" id="A0A8H7Q7D2"/>
<feature type="compositionally biased region" description="Polar residues" evidence="1">
    <location>
        <begin position="297"/>
        <end position="307"/>
    </location>
</feature>
<evidence type="ECO:0000256" key="1">
    <source>
        <dbReference type="SAM" id="MobiDB-lite"/>
    </source>
</evidence>
<reference evidence="2" key="1">
    <citation type="submission" date="2020-12" db="EMBL/GenBank/DDBJ databases">
        <title>Metabolic potential, ecology and presence of endohyphal bacteria is reflected in genomic diversity of Mucoromycotina.</title>
        <authorList>
            <person name="Muszewska A."/>
            <person name="Okrasinska A."/>
            <person name="Steczkiewicz K."/>
            <person name="Drgas O."/>
            <person name="Orlowska M."/>
            <person name="Perlinska-Lenart U."/>
            <person name="Aleksandrzak-Piekarczyk T."/>
            <person name="Szatraj K."/>
            <person name="Zielenkiewicz U."/>
            <person name="Pilsyk S."/>
            <person name="Malc E."/>
            <person name="Mieczkowski P."/>
            <person name="Kruszewska J.S."/>
            <person name="Biernat P."/>
            <person name="Pawlowska J."/>
        </authorList>
    </citation>
    <scope>NUCLEOTIDE SEQUENCE</scope>
    <source>
        <strain evidence="2">WA0000051536</strain>
    </source>
</reference>
<feature type="compositionally biased region" description="Polar residues" evidence="1">
    <location>
        <begin position="442"/>
        <end position="463"/>
    </location>
</feature>
<keyword evidence="3" id="KW-1185">Reference proteome</keyword>
<proteinExistence type="predicted"/>
<feature type="compositionally biased region" description="Polar residues" evidence="1">
    <location>
        <begin position="96"/>
        <end position="117"/>
    </location>
</feature>
<name>A0A8H7Q7D2_9FUNG</name>
<dbReference type="Pfam" id="PF15496">
    <property type="entry name" value="DUF4646"/>
    <property type="match status" value="1"/>
</dbReference>
<evidence type="ECO:0000313" key="2">
    <source>
        <dbReference type="EMBL" id="KAG2186598.1"/>
    </source>
</evidence>
<protein>
    <submittedName>
        <fullName evidence="2">Uncharacterized protein</fullName>
    </submittedName>
</protein>
<sequence length="508" mass="56220">MSQELPVYITSATPPPPSKDQVYPEPVVTVTPEKPHSYDDDISVPMKPQAYDESSEPGPPSYPVMKPNVPDPGYSLQDKPLPQSTSPVEKRGLVQAKNSTRSAPMQYSPEVGSNISRVTEEEESKEAFFESMQRKLSNKFTRDPLNNPPDFFDRQAQFSTPPQPFTTFYIRSLGKHLNDGFPKAFPSAQLGSHDIRAKEWKQFLDDLAFMGKLSGGQKVVSSVFPVTRYVGFIGHTLTTVIENGMMKGKLGKVASLVDIWNAVFFHQRGVNVVLLQGTTRISGPPMDDDPHVFIAPSSPSYGSTPQIMSEYPPKSPVPQYNHPEAPRNDLGRGNSLSSSHSSQSSQSTGLSAGSQQNSPVYNESYGHMSSPEGSFQREQHSSESSPSSPMYAQTRTSRSASPYGQPAQQASPYGQSQPAQQAAPYGQSQPAQPHAPYGLSSPILSQMQNINSPLGYNQSLQSRNSRRQRRWERDEEKQEKKKKDNYYLMVEFQQIMSPTAMSPTAPMM</sequence>
<feature type="compositionally biased region" description="Low complexity" evidence="1">
    <location>
        <begin position="331"/>
        <end position="356"/>
    </location>
</feature>
<feature type="region of interest" description="Disordered" evidence="1">
    <location>
        <begin position="284"/>
        <end position="482"/>
    </location>
</feature>